<evidence type="ECO:0000313" key="4">
    <source>
        <dbReference type="Proteomes" id="UP000254925"/>
    </source>
</evidence>
<evidence type="ECO:0000313" key="3">
    <source>
        <dbReference type="EMBL" id="RDI57773.1"/>
    </source>
</evidence>
<evidence type="ECO:0000256" key="1">
    <source>
        <dbReference type="SAM" id="MobiDB-lite"/>
    </source>
</evidence>
<name>A0A370HHX4_9HYPH</name>
<dbReference type="AlphaFoldDB" id="A0A370HHX4"/>
<protein>
    <submittedName>
        <fullName evidence="3">Uncharacterized protein</fullName>
    </submittedName>
</protein>
<organism evidence="3 4">
    <name type="scientific">Microvirga subterranea</name>
    <dbReference type="NCBI Taxonomy" id="186651"/>
    <lineage>
        <taxon>Bacteria</taxon>
        <taxon>Pseudomonadati</taxon>
        <taxon>Pseudomonadota</taxon>
        <taxon>Alphaproteobacteria</taxon>
        <taxon>Hyphomicrobiales</taxon>
        <taxon>Methylobacteriaceae</taxon>
        <taxon>Microvirga</taxon>
    </lineage>
</organism>
<keyword evidence="4" id="KW-1185">Reference proteome</keyword>
<gene>
    <name evidence="3" type="ORF">DES45_10685</name>
</gene>
<reference evidence="3 4" key="1">
    <citation type="submission" date="2018-07" db="EMBL/GenBank/DDBJ databases">
        <title>Genomic Encyclopedia of Type Strains, Phase IV (KMG-IV): sequencing the most valuable type-strain genomes for metagenomic binning, comparative biology and taxonomic classification.</title>
        <authorList>
            <person name="Goeker M."/>
        </authorList>
    </citation>
    <scope>NUCLEOTIDE SEQUENCE [LARGE SCALE GENOMIC DNA]</scope>
    <source>
        <strain evidence="3 4">DSM 14364</strain>
    </source>
</reference>
<keyword evidence="2" id="KW-0732">Signal</keyword>
<dbReference type="EMBL" id="QQBB01000006">
    <property type="protein sequence ID" value="RDI57773.1"/>
    <property type="molecule type" value="Genomic_DNA"/>
</dbReference>
<dbReference type="Proteomes" id="UP000254925">
    <property type="component" value="Unassembled WGS sequence"/>
</dbReference>
<proteinExistence type="predicted"/>
<accession>A0A370HHX4</accession>
<sequence length="183" mass="19448">MLRSLLMAALVAGASLAAMPEAMAQGLVPCAPEHGFCRVPYPTRVIYGVPGRTAARDVGGRGIPCSNEAFGDPAPGIPKRCSYVARGYGRGGDDWGPDRYEGPGRGFDGPRRGPFGPGPRDEMAAWQFCAREGGFCDFRGPRRVRYGAGGRFAERVSRDGIPCNNSVFGDPAPGRPKTCQVLD</sequence>
<comment type="caution">
    <text evidence="3">The sequence shown here is derived from an EMBL/GenBank/DDBJ whole genome shotgun (WGS) entry which is preliminary data.</text>
</comment>
<dbReference type="RefSeq" id="WP_147282419.1">
    <property type="nucleotide sequence ID" value="NZ_QQBB01000006.1"/>
</dbReference>
<dbReference type="OrthoDB" id="7998706at2"/>
<feature type="chain" id="PRO_5016563253" evidence="2">
    <location>
        <begin position="25"/>
        <end position="183"/>
    </location>
</feature>
<feature type="signal peptide" evidence="2">
    <location>
        <begin position="1"/>
        <end position="24"/>
    </location>
</feature>
<evidence type="ECO:0000256" key="2">
    <source>
        <dbReference type="SAM" id="SignalP"/>
    </source>
</evidence>
<feature type="region of interest" description="Disordered" evidence="1">
    <location>
        <begin position="94"/>
        <end position="117"/>
    </location>
</feature>